<comment type="caution">
    <text evidence="1">The sequence shown here is derived from an EMBL/GenBank/DDBJ whole genome shotgun (WGS) entry which is preliminary data.</text>
</comment>
<reference evidence="1" key="1">
    <citation type="journal article" date="2022" name="bioRxiv">
        <title>Sequencing and chromosome-scale assembly of the giantPleurodeles waltlgenome.</title>
        <authorList>
            <person name="Brown T."/>
            <person name="Elewa A."/>
            <person name="Iarovenko S."/>
            <person name="Subramanian E."/>
            <person name="Araus A.J."/>
            <person name="Petzold A."/>
            <person name="Susuki M."/>
            <person name="Suzuki K.-i.T."/>
            <person name="Hayashi T."/>
            <person name="Toyoda A."/>
            <person name="Oliveira C."/>
            <person name="Osipova E."/>
            <person name="Leigh N.D."/>
            <person name="Simon A."/>
            <person name="Yun M.H."/>
        </authorList>
    </citation>
    <scope>NUCLEOTIDE SEQUENCE</scope>
    <source>
        <strain evidence="1">20211129_DDA</strain>
        <tissue evidence="1">Liver</tissue>
    </source>
</reference>
<gene>
    <name evidence="1" type="ORF">NDU88_007651</name>
</gene>
<protein>
    <submittedName>
        <fullName evidence="1">Uncharacterized protein</fullName>
    </submittedName>
</protein>
<keyword evidence="2" id="KW-1185">Reference proteome</keyword>
<organism evidence="1 2">
    <name type="scientific">Pleurodeles waltl</name>
    <name type="common">Iberian ribbed newt</name>
    <dbReference type="NCBI Taxonomy" id="8319"/>
    <lineage>
        <taxon>Eukaryota</taxon>
        <taxon>Metazoa</taxon>
        <taxon>Chordata</taxon>
        <taxon>Craniata</taxon>
        <taxon>Vertebrata</taxon>
        <taxon>Euteleostomi</taxon>
        <taxon>Amphibia</taxon>
        <taxon>Batrachia</taxon>
        <taxon>Caudata</taxon>
        <taxon>Salamandroidea</taxon>
        <taxon>Salamandridae</taxon>
        <taxon>Pleurodelinae</taxon>
        <taxon>Pleurodeles</taxon>
    </lineage>
</organism>
<dbReference type="Proteomes" id="UP001066276">
    <property type="component" value="Chromosome 3_2"/>
</dbReference>
<name>A0AAV7U1A5_PLEWA</name>
<proteinExistence type="predicted"/>
<evidence type="ECO:0000313" key="1">
    <source>
        <dbReference type="EMBL" id="KAJ1182461.1"/>
    </source>
</evidence>
<dbReference type="EMBL" id="JANPWB010000006">
    <property type="protein sequence ID" value="KAJ1182461.1"/>
    <property type="molecule type" value="Genomic_DNA"/>
</dbReference>
<accession>A0AAV7U1A5</accession>
<dbReference type="AlphaFoldDB" id="A0AAV7U1A5"/>
<sequence>MLLGTGPCMRLVASGMNIDCGSIINWIPEQVTMKLVQPCLQTRSELTPCNIRGPVVLQCPSQAALPLGWGRPSGGVAGPPGYRWQSGRALGPGLCTMLMSPAYKGQFTDNYRDGRRSLDNRRHCDSRASDFGTNSLPLFETSTDLKAMSARGSWGDPPSRTVNGGIGVKPSIEPYQDIIWLASGWTPPDVGWDRTITSCSLAGT</sequence>
<evidence type="ECO:0000313" key="2">
    <source>
        <dbReference type="Proteomes" id="UP001066276"/>
    </source>
</evidence>